<organism evidence="2 3">
    <name type="scientific">Phytophthora cactorum</name>
    <dbReference type="NCBI Taxonomy" id="29920"/>
    <lineage>
        <taxon>Eukaryota</taxon>
        <taxon>Sar</taxon>
        <taxon>Stramenopiles</taxon>
        <taxon>Oomycota</taxon>
        <taxon>Peronosporomycetes</taxon>
        <taxon>Peronosporales</taxon>
        <taxon>Peronosporaceae</taxon>
        <taxon>Phytophthora</taxon>
    </lineage>
</organism>
<dbReference type="AlphaFoldDB" id="A0A8T1UT28"/>
<protein>
    <submittedName>
        <fullName evidence="2">Uncharacterized protein</fullName>
    </submittedName>
</protein>
<dbReference type="VEuPathDB" id="FungiDB:PC110_g5142"/>
<dbReference type="EMBL" id="JAENGZ010000084">
    <property type="protein sequence ID" value="KAG6969950.1"/>
    <property type="molecule type" value="Genomic_DNA"/>
</dbReference>
<keyword evidence="1" id="KW-0812">Transmembrane</keyword>
<accession>A0A8T1UT28</accession>
<keyword evidence="1" id="KW-1133">Transmembrane helix</keyword>
<evidence type="ECO:0000256" key="1">
    <source>
        <dbReference type="SAM" id="Phobius"/>
    </source>
</evidence>
<dbReference type="Proteomes" id="UP000688947">
    <property type="component" value="Unassembled WGS sequence"/>
</dbReference>
<evidence type="ECO:0000313" key="3">
    <source>
        <dbReference type="Proteomes" id="UP000688947"/>
    </source>
</evidence>
<proteinExistence type="predicted"/>
<comment type="caution">
    <text evidence="2">The sequence shown here is derived from an EMBL/GenBank/DDBJ whole genome shotgun (WGS) entry which is preliminary data.</text>
</comment>
<evidence type="ECO:0000313" key="2">
    <source>
        <dbReference type="EMBL" id="KAG6969950.1"/>
    </source>
</evidence>
<gene>
    <name evidence="2" type="ORF">JG687_00002915</name>
</gene>
<feature type="transmembrane region" description="Helical" evidence="1">
    <location>
        <begin position="20"/>
        <end position="44"/>
    </location>
</feature>
<name>A0A8T1UT28_9STRA</name>
<keyword evidence="1" id="KW-0472">Membrane</keyword>
<sequence length="128" mass="14549">MSGRTKSSSLQNVDLSSWSFALWWLMFFVVHVVAGGYNAAYAMFYWKLKYSYLYQCLEYSGIGMRTENHNVIAVVKSYSDCDAWGGILPEPVSSRGSPLSRCLTIDSPLDYDQLKFIPKFGVDKVYRG</sequence>
<reference evidence="2" key="1">
    <citation type="submission" date="2021-01" db="EMBL/GenBank/DDBJ databases">
        <title>Phytophthora aleatoria, a newly-described species from Pinus radiata is distinct from Phytophthora cactorum isolates based on comparative genomics.</title>
        <authorList>
            <person name="Mcdougal R."/>
            <person name="Panda P."/>
            <person name="Williams N."/>
            <person name="Studholme D.J."/>
        </authorList>
    </citation>
    <scope>NUCLEOTIDE SEQUENCE</scope>
    <source>
        <strain evidence="2">NZFS 3830</strain>
    </source>
</reference>